<evidence type="ECO:0000256" key="3">
    <source>
        <dbReference type="ARBA" id="ARBA00022606"/>
    </source>
</evidence>
<dbReference type="GO" id="GO:0005886">
    <property type="term" value="C:plasma membrane"/>
    <property type="evidence" value="ECO:0007669"/>
    <property type="project" value="UniProtKB-SubCell"/>
</dbReference>
<keyword evidence="6 10" id="KW-1133">Transmembrane helix</keyword>
<comment type="caution">
    <text evidence="10">Lacks conserved residue(s) required for the propagation of feature annotation.</text>
</comment>
<gene>
    <name evidence="11" type="primary">OR43a.2</name>
</gene>
<keyword evidence="9 10" id="KW-0807">Transducer</keyword>
<dbReference type="InterPro" id="IPR004117">
    <property type="entry name" value="7tm6_olfct_rcpt"/>
</dbReference>
<dbReference type="GO" id="GO:0007165">
    <property type="term" value="P:signal transduction"/>
    <property type="evidence" value="ECO:0007669"/>
    <property type="project" value="UniProtKB-KW"/>
</dbReference>
<dbReference type="PANTHER" id="PTHR21137">
    <property type="entry name" value="ODORANT RECEPTOR"/>
    <property type="match status" value="1"/>
</dbReference>
<reference evidence="11" key="1">
    <citation type="journal article" date="2020" name="Mol. Phylogenet. Evol.">
        <title>Analyses of chemosensory genes provide insight into the evolution of behavioral differences to phytochemicals in Bactrocera species.</title>
        <authorList>
            <person name="Wu Z."/>
            <person name="Cui Y."/>
            <person name="Ma J."/>
            <person name="Qu M."/>
            <person name="Lin J."/>
        </authorList>
    </citation>
    <scope>NUCLEOTIDE SEQUENCE</scope>
</reference>
<dbReference type="PANTHER" id="PTHR21137:SF3">
    <property type="entry name" value="ODORANT RECEPTOR 30A-RELATED"/>
    <property type="match status" value="1"/>
</dbReference>
<organism evidence="11">
    <name type="scientific">Bactrocera dorsalis</name>
    <name type="common">Oriental fruit fly</name>
    <name type="synonym">Dacus dorsalis</name>
    <dbReference type="NCBI Taxonomy" id="27457"/>
    <lineage>
        <taxon>Eukaryota</taxon>
        <taxon>Metazoa</taxon>
        <taxon>Ecdysozoa</taxon>
        <taxon>Arthropoda</taxon>
        <taxon>Hexapoda</taxon>
        <taxon>Insecta</taxon>
        <taxon>Pterygota</taxon>
        <taxon>Neoptera</taxon>
        <taxon>Endopterygota</taxon>
        <taxon>Diptera</taxon>
        <taxon>Brachycera</taxon>
        <taxon>Muscomorpha</taxon>
        <taxon>Tephritoidea</taxon>
        <taxon>Tephritidae</taxon>
        <taxon>Bactrocera</taxon>
        <taxon>Bactrocera</taxon>
    </lineage>
</organism>
<keyword evidence="4 10" id="KW-0812">Transmembrane</keyword>
<feature type="transmembrane region" description="Helical" evidence="10">
    <location>
        <begin position="244"/>
        <end position="268"/>
    </location>
</feature>
<keyword evidence="3 10" id="KW-0716">Sensory transduction</keyword>
<keyword evidence="5 10" id="KW-0552">Olfaction</keyword>
<keyword evidence="2" id="KW-1003">Cell membrane</keyword>
<evidence type="ECO:0000256" key="9">
    <source>
        <dbReference type="ARBA" id="ARBA00023224"/>
    </source>
</evidence>
<dbReference type="AlphaFoldDB" id="A0A6M9TZN5"/>
<evidence type="ECO:0000313" key="11">
    <source>
        <dbReference type="EMBL" id="QKN21248.1"/>
    </source>
</evidence>
<dbReference type="OrthoDB" id="8185860at2759"/>
<keyword evidence="8 10" id="KW-0675">Receptor</keyword>
<feature type="transmembrane region" description="Helical" evidence="10">
    <location>
        <begin position="122"/>
        <end position="146"/>
    </location>
</feature>
<dbReference type="GO" id="GO:0004984">
    <property type="term" value="F:olfactory receptor activity"/>
    <property type="evidence" value="ECO:0007669"/>
    <property type="project" value="InterPro"/>
</dbReference>
<proteinExistence type="evidence at transcript level"/>
<sequence length="377" mass="43669">MKFSSELFNWSLTFMRRIGYFDQPRLVLLYLLSPISLSLMAYYRTYVIRHNFDEVIVNLFKISGSTMTIGRAFIVMCKSKKFLNFFESVDEWYQELHREGDDVTLKKAHEFTKKIKKTSKTVLILTGITIFYVMFVQLLSTAGVGYKKLILDVAFPGVDFYESPLWEMMSILQGLWTAPIVIVSYVSYLCLTLIAIAFGIFLMKNLQSKLEGMNEMTDEEALKCIKKCVKDHVMIIKYHRDLEVLFSVNSFADVCIFAVIPCVIIIISTMDHDMSMLIGDIQLSIMVMISTFLVFWVGNNFCYENENIAKAAYNCNWENRNKEFRKYIPLIIITSQRPLQLTAGGLKPINMEFFLTIVRCTYSFFTVLFTMKTEGDS</sequence>
<evidence type="ECO:0000256" key="7">
    <source>
        <dbReference type="ARBA" id="ARBA00023136"/>
    </source>
</evidence>
<dbReference type="EMBL" id="MT474536">
    <property type="protein sequence ID" value="QKN21248.1"/>
    <property type="molecule type" value="mRNA"/>
</dbReference>
<evidence type="ECO:0000256" key="10">
    <source>
        <dbReference type="RuleBase" id="RU351113"/>
    </source>
</evidence>
<feature type="transmembrane region" description="Helical" evidence="10">
    <location>
        <begin position="176"/>
        <end position="203"/>
    </location>
</feature>
<name>A0A6M9TZN5_BACDO</name>
<evidence type="ECO:0000256" key="5">
    <source>
        <dbReference type="ARBA" id="ARBA00022725"/>
    </source>
</evidence>
<comment type="subcellular location">
    <subcellularLocation>
        <location evidence="1 10">Cell membrane</location>
        <topology evidence="1 10">Multi-pass membrane protein</topology>
    </subcellularLocation>
</comment>
<feature type="transmembrane region" description="Helical" evidence="10">
    <location>
        <begin position="274"/>
        <end position="297"/>
    </location>
</feature>
<protein>
    <recommendedName>
        <fullName evidence="10">Odorant receptor</fullName>
    </recommendedName>
</protein>
<evidence type="ECO:0000256" key="1">
    <source>
        <dbReference type="ARBA" id="ARBA00004651"/>
    </source>
</evidence>
<evidence type="ECO:0000256" key="8">
    <source>
        <dbReference type="ARBA" id="ARBA00023170"/>
    </source>
</evidence>
<evidence type="ECO:0000256" key="2">
    <source>
        <dbReference type="ARBA" id="ARBA00022475"/>
    </source>
</evidence>
<dbReference type="GO" id="GO:0005549">
    <property type="term" value="F:odorant binding"/>
    <property type="evidence" value="ECO:0007669"/>
    <property type="project" value="InterPro"/>
</dbReference>
<accession>A0A6M9TZN5</accession>
<dbReference type="Pfam" id="PF02949">
    <property type="entry name" value="7tm_6"/>
    <property type="match status" value="1"/>
</dbReference>
<dbReference type="SMR" id="A0A6M9TZN5"/>
<comment type="similarity">
    <text evidence="10">Belongs to the insect chemoreceptor superfamily. Heteromeric odorant receptor channel (TC 1.A.69) family.</text>
</comment>
<feature type="transmembrane region" description="Helical" evidence="10">
    <location>
        <begin position="26"/>
        <end position="43"/>
    </location>
</feature>
<evidence type="ECO:0000256" key="4">
    <source>
        <dbReference type="ARBA" id="ARBA00022692"/>
    </source>
</evidence>
<evidence type="ECO:0000256" key="6">
    <source>
        <dbReference type="ARBA" id="ARBA00022989"/>
    </source>
</evidence>
<keyword evidence="7 10" id="KW-0472">Membrane</keyword>